<feature type="compositionally biased region" description="Basic and acidic residues" evidence="1">
    <location>
        <begin position="42"/>
        <end position="54"/>
    </location>
</feature>
<accession>R4Z1C1</accession>
<proteinExistence type="predicted"/>
<feature type="chain" id="PRO_5039118738" evidence="2">
    <location>
        <begin position="23"/>
        <end position="89"/>
    </location>
</feature>
<dbReference type="PROSITE" id="PS51257">
    <property type="entry name" value="PROKAR_LIPOPROTEIN"/>
    <property type="match status" value="1"/>
</dbReference>
<dbReference type="AlphaFoldDB" id="R4Z1C1"/>
<dbReference type="EMBL" id="CANL01000003">
    <property type="protein sequence ID" value="CCM62392.1"/>
    <property type="molecule type" value="Genomic_DNA"/>
</dbReference>
<reference evidence="3 4" key="1">
    <citation type="journal article" date="2013" name="ISME J.">
        <title>Metabolic model for the filamentous 'Candidatus Microthrix parvicella' based on genomic and metagenomic analyses.</title>
        <authorList>
            <person name="Jon McIlroy S."/>
            <person name="Kristiansen R."/>
            <person name="Albertsen M."/>
            <person name="Michael Karst S."/>
            <person name="Rossetti S."/>
            <person name="Lund Nielsen J."/>
            <person name="Tandoi V."/>
            <person name="James Seviour R."/>
            <person name="Nielsen P.H."/>
        </authorList>
    </citation>
    <scope>NUCLEOTIDE SEQUENCE [LARGE SCALE GENOMIC DNA]</scope>
    <source>
        <strain evidence="3 4">RN1</strain>
    </source>
</reference>
<feature type="signal peptide" evidence="2">
    <location>
        <begin position="1"/>
        <end position="22"/>
    </location>
</feature>
<gene>
    <name evidence="3" type="ORF">BN381_110058</name>
</gene>
<keyword evidence="2" id="KW-0732">Signal</keyword>
<dbReference type="STRING" id="1229780.BN381_110058"/>
<evidence type="ECO:0000256" key="1">
    <source>
        <dbReference type="SAM" id="MobiDB-lite"/>
    </source>
</evidence>
<evidence type="ECO:0000313" key="4">
    <source>
        <dbReference type="Proteomes" id="UP000018291"/>
    </source>
</evidence>
<dbReference type="Proteomes" id="UP000018291">
    <property type="component" value="Unassembled WGS sequence"/>
</dbReference>
<name>R4Z1C1_9ACTN</name>
<protein>
    <submittedName>
        <fullName evidence="3">Uncharacterized protein</fullName>
    </submittedName>
</protein>
<organism evidence="3 4">
    <name type="scientific">Candidatus Neomicrothrix parvicella RN1</name>
    <dbReference type="NCBI Taxonomy" id="1229780"/>
    <lineage>
        <taxon>Bacteria</taxon>
        <taxon>Bacillati</taxon>
        <taxon>Actinomycetota</taxon>
        <taxon>Acidimicrobiia</taxon>
        <taxon>Acidimicrobiales</taxon>
        <taxon>Microthrixaceae</taxon>
        <taxon>Candidatus Neomicrothrix</taxon>
    </lineage>
</organism>
<dbReference type="RefSeq" id="WP_012223761.1">
    <property type="nucleotide sequence ID" value="NZ_HG422565.1"/>
</dbReference>
<sequence length="89" mass="9606">MKTRYLVATGMLALSSAGCSFSFSIGSDTCADFADYTPEEKEKAVDEIYDRDDPSADNPTASDPSLRLPSLEAYCAENPDDKLSTLTPD</sequence>
<dbReference type="HOGENOM" id="CLU_2449136_0_0_11"/>
<keyword evidence="4" id="KW-1185">Reference proteome</keyword>
<evidence type="ECO:0000313" key="3">
    <source>
        <dbReference type="EMBL" id="CCM62392.1"/>
    </source>
</evidence>
<feature type="region of interest" description="Disordered" evidence="1">
    <location>
        <begin position="42"/>
        <end position="68"/>
    </location>
</feature>
<comment type="caution">
    <text evidence="3">The sequence shown here is derived from an EMBL/GenBank/DDBJ whole genome shotgun (WGS) entry which is preliminary data.</text>
</comment>
<evidence type="ECO:0000256" key="2">
    <source>
        <dbReference type="SAM" id="SignalP"/>
    </source>
</evidence>